<evidence type="ECO:0000313" key="2">
    <source>
        <dbReference type="Proteomes" id="UP000482487"/>
    </source>
</evidence>
<comment type="caution">
    <text evidence="1">The sequence shown here is derived from an EMBL/GenBank/DDBJ whole genome shotgun (WGS) entry which is preliminary data.</text>
</comment>
<dbReference type="Proteomes" id="UP000482487">
    <property type="component" value="Unassembled WGS sequence"/>
</dbReference>
<evidence type="ECO:0000313" key="1">
    <source>
        <dbReference type="EMBL" id="MYL82170.1"/>
    </source>
</evidence>
<keyword evidence="1" id="KW-0418">Kinase</keyword>
<dbReference type="AlphaFoldDB" id="A0A7C9MDW6"/>
<dbReference type="EMBL" id="WVUD01000003">
    <property type="protein sequence ID" value="MYL82170.1"/>
    <property type="molecule type" value="Genomic_DNA"/>
</dbReference>
<dbReference type="SUPFAM" id="SSF56112">
    <property type="entry name" value="Protein kinase-like (PK-like)"/>
    <property type="match status" value="1"/>
</dbReference>
<name>A0A7C9MDW6_9BACT</name>
<proteinExistence type="predicted"/>
<keyword evidence="2" id="KW-1185">Reference proteome</keyword>
<protein>
    <submittedName>
        <fullName evidence="1">Serine/threonine protein kinase</fullName>
    </submittedName>
</protein>
<gene>
    <name evidence="1" type="ORF">GTA51_03340</name>
</gene>
<organism evidence="1 2">
    <name type="scientific">Solidesulfovibrio aerotolerans</name>
    <dbReference type="NCBI Taxonomy" id="295255"/>
    <lineage>
        <taxon>Bacteria</taxon>
        <taxon>Pseudomonadati</taxon>
        <taxon>Thermodesulfobacteriota</taxon>
        <taxon>Desulfovibrionia</taxon>
        <taxon>Desulfovibrionales</taxon>
        <taxon>Desulfovibrionaceae</taxon>
        <taxon>Solidesulfovibrio</taxon>
    </lineage>
</organism>
<dbReference type="RefSeq" id="WP_160958661.1">
    <property type="nucleotide sequence ID" value="NZ_WVUD01000003.1"/>
</dbReference>
<keyword evidence="1" id="KW-0808">Transferase</keyword>
<dbReference type="GO" id="GO:0004674">
    <property type="term" value="F:protein serine/threonine kinase activity"/>
    <property type="evidence" value="ECO:0007669"/>
    <property type="project" value="UniProtKB-KW"/>
</dbReference>
<dbReference type="OrthoDB" id="5488306at2"/>
<keyword evidence="1" id="KW-0723">Serine/threonine-protein kinase</keyword>
<sequence length="318" mass="36886">MAPSARTLLAQMAPDFPARHVGDLYTDTTEFMRISHGDVIVLADRHFLVLRDEAERRFGMEDPKFWVKRCRCLETGGRNILKLVFHESFPMTIGTMTVTCTRSPRKETRILDLVHGDDRFMQGETIYDTADNPVRILDIVPGKRLDEKIEALEMPHRDYFHDHFPEVLERFIEACQAIQWLHDRGEKHGDIRRDHLYVLRETGRYCWIDFDYTFDFQESPFGLDLFGLGNIIQFLVGMGQHTTQALTPSQRVIIDANDCSIMFPNRVVNLKKLFPYIPESLNNILLRFSLAAEVYYDTTAELIDDLSRARDALSQPTL</sequence>
<accession>A0A7C9MDW6</accession>
<dbReference type="InterPro" id="IPR011009">
    <property type="entry name" value="Kinase-like_dom_sf"/>
</dbReference>
<reference evidence="1 2" key="1">
    <citation type="submission" date="2020-01" db="EMBL/GenBank/DDBJ databases">
        <title>Genome sequence of Desulfovibrio aerotolerans DSM 16695(T).</title>
        <authorList>
            <person name="Karnachuk O."/>
            <person name="Avakyan M."/>
            <person name="Mardanov A."/>
            <person name="Kadnikov V."/>
            <person name="Ravin N."/>
        </authorList>
    </citation>
    <scope>NUCLEOTIDE SEQUENCE [LARGE SCALE GENOMIC DNA]</scope>
    <source>
        <strain evidence="1 2">DSM 16695</strain>
    </source>
</reference>